<dbReference type="SMART" id="SM00421">
    <property type="entry name" value="HTH_LUXR"/>
    <property type="match status" value="1"/>
</dbReference>
<evidence type="ECO:0000313" key="2">
    <source>
        <dbReference type="EMBL" id="TQJ08747.1"/>
    </source>
</evidence>
<dbReference type="InterPro" id="IPR036388">
    <property type="entry name" value="WH-like_DNA-bd_sf"/>
</dbReference>
<name>A0A542E067_9MICO</name>
<gene>
    <name evidence="2" type="ORF">FB458_1839</name>
</gene>
<dbReference type="InterPro" id="IPR051797">
    <property type="entry name" value="TrmB-like"/>
</dbReference>
<dbReference type="Proteomes" id="UP000317893">
    <property type="component" value="Unassembled WGS sequence"/>
</dbReference>
<dbReference type="Gene3D" id="1.10.10.10">
    <property type="entry name" value="Winged helix-like DNA-binding domain superfamily/Winged helix DNA-binding domain"/>
    <property type="match status" value="1"/>
</dbReference>
<evidence type="ECO:0000259" key="1">
    <source>
        <dbReference type="PROSITE" id="PS50043"/>
    </source>
</evidence>
<dbReference type="PANTHER" id="PTHR34293:SF1">
    <property type="entry name" value="HTH-TYPE TRANSCRIPTIONAL REGULATOR TRMBL2"/>
    <property type="match status" value="1"/>
</dbReference>
<dbReference type="PROSITE" id="PS50043">
    <property type="entry name" value="HTH_LUXR_2"/>
    <property type="match status" value="1"/>
</dbReference>
<dbReference type="InterPro" id="IPR016032">
    <property type="entry name" value="Sig_transdc_resp-reg_C-effctor"/>
</dbReference>
<dbReference type="GO" id="GO:0003677">
    <property type="term" value="F:DNA binding"/>
    <property type="evidence" value="ECO:0007669"/>
    <property type="project" value="InterPro"/>
</dbReference>
<accession>A0A542E067</accession>
<dbReference type="PANTHER" id="PTHR34293">
    <property type="entry name" value="HTH-TYPE TRANSCRIPTIONAL REGULATOR TRMBL2"/>
    <property type="match status" value="1"/>
</dbReference>
<dbReference type="SUPFAM" id="SSF46894">
    <property type="entry name" value="C-terminal effector domain of the bipartite response regulators"/>
    <property type="match status" value="1"/>
</dbReference>
<dbReference type="Pfam" id="PF00196">
    <property type="entry name" value="GerE"/>
    <property type="match status" value="1"/>
</dbReference>
<sequence length="343" mass="36927">MSIPADDHAEAIASAIGDSALEAAASRVYLSVLRVPRPSRALLIAQGIPAGVLDPALALLAQRGLVRPGPTGEIDVPPPLTAMPQLASDLERRAAVVRATAHDLTQVFFNARARRRDPDSGITLLHDLDEVASQTNVLVAGGLEQICVVRATSARTQQLLAAPLESQREPTVGLDSQPLRHRTIWDTDVLDEEGADEVMRARRAGGEEQRFFLRVPFSLVLVDDSVCLVEWTGAESDAPEGADDAPVGVVLHTPGLVGGVRRLFERLWELSSPVDRGSVTDEVDRRDLTILRLLAAGVADASIARQTGVSQRTVERRIRSLLDRLGAGTRFQAGAQAVRRGWL</sequence>
<proteinExistence type="predicted"/>
<dbReference type="EMBL" id="VFMN01000001">
    <property type="protein sequence ID" value="TQJ08747.1"/>
    <property type="molecule type" value="Genomic_DNA"/>
</dbReference>
<reference evidence="2 3" key="1">
    <citation type="submission" date="2019-06" db="EMBL/GenBank/DDBJ databases">
        <title>Sequencing the genomes of 1000 actinobacteria strains.</title>
        <authorList>
            <person name="Klenk H.-P."/>
        </authorList>
    </citation>
    <scope>NUCLEOTIDE SEQUENCE [LARGE SCALE GENOMIC DNA]</scope>
    <source>
        <strain evidence="2 3">DSM 18607</strain>
    </source>
</reference>
<dbReference type="AlphaFoldDB" id="A0A542E067"/>
<dbReference type="RefSeq" id="WP_141848223.1">
    <property type="nucleotide sequence ID" value="NZ_BAAAPR010000004.1"/>
</dbReference>
<dbReference type="GO" id="GO:0006355">
    <property type="term" value="P:regulation of DNA-templated transcription"/>
    <property type="evidence" value="ECO:0007669"/>
    <property type="project" value="InterPro"/>
</dbReference>
<protein>
    <submittedName>
        <fullName evidence="2">Regulatory LuxR family protein</fullName>
    </submittedName>
</protein>
<comment type="caution">
    <text evidence="2">The sequence shown here is derived from an EMBL/GenBank/DDBJ whole genome shotgun (WGS) entry which is preliminary data.</text>
</comment>
<dbReference type="OrthoDB" id="3369460at2"/>
<dbReference type="CDD" id="cd06170">
    <property type="entry name" value="LuxR_C_like"/>
    <property type="match status" value="1"/>
</dbReference>
<evidence type="ECO:0000313" key="3">
    <source>
        <dbReference type="Proteomes" id="UP000317893"/>
    </source>
</evidence>
<dbReference type="InterPro" id="IPR000792">
    <property type="entry name" value="Tscrpt_reg_LuxR_C"/>
</dbReference>
<keyword evidence="3" id="KW-1185">Reference proteome</keyword>
<organism evidence="2 3">
    <name type="scientific">Lapillicoccus jejuensis</name>
    <dbReference type="NCBI Taxonomy" id="402171"/>
    <lineage>
        <taxon>Bacteria</taxon>
        <taxon>Bacillati</taxon>
        <taxon>Actinomycetota</taxon>
        <taxon>Actinomycetes</taxon>
        <taxon>Micrococcales</taxon>
        <taxon>Intrasporangiaceae</taxon>
        <taxon>Lapillicoccus</taxon>
    </lineage>
</organism>
<feature type="domain" description="HTH luxR-type" evidence="1">
    <location>
        <begin position="276"/>
        <end position="341"/>
    </location>
</feature>